<evidence type="ECO:0000313" key="1">
    <source>
        <dbReference type="EMBL" id="ADW16340.1"/>
    </source>
</evidence>
<accession>A0A7U3YJ42</accession>
<dbReference type="RefSeq" id="WP_015722888.1">
    <property type="nucleotide sequence ID" value="NC_014972.1"/>
</dbReference>
<name>A0A7U3YJ42_DESPD</name>
<keyword evidence="2" id="KW-1185">Reference proteome</keyword>
<gene>
    <name evidence="1" type="ordered locus">Despr_0151</name>
</gene>
<evidence type="ECO:0008006" key="3">
    <source>
        <dbReference type="Google" id="ProtNLM"/>
    </source>
</evidence>
<protein>
    <recommendedName>
        <fullName evidence="3">Zinc ribbon domain-containing protein</fullName>
    </recommendedName>
</protein>
<evidence type="ECO:0000313" key="2">
    <source>
        <dbReference type="Proteomes" id="UP000006365"/>
    </source>
</evidence>
<proteinExistence type="predicted"/>
<dbReference type="KEGG" id="dpr:Despr_0151"/>
<dbReference type="AlphaFoldDB" id="A0A7U3YJ42"/>
<reference evidence="1 2" key="1">
    <citation type="journal article" date="2011" name="Stand. Genomic Sci.">
        <title>Complete genome sequence of Desulfobulbus propionicus type strain (1pr3).</title>
        <authorList>
            <person name="Pagani I."/>
            <person name="Lapidus A."/>
            <person name="Nolan M."/>
            <person name="Lucas S."/>
            <person name="Hammon N."/>
            <person name="Deshpande S."/>
            <person name="Cheng J.F."/>
            <person name="Chertkov O."/>
            <person name="Davenport K."/>
            <person name="Tapia R."/>
            <person name="Han C."/>
            <person name="Goodwin L."/>
            <person name="Pitluck S."/>
            <person name="Liolios K."/>
            <person name="Mavromatis K."/>
            <person name="Ivanova N."/>
            <person name="Mikhailova N."/>
            <person name="Pati A."/>
            <person name="Chen A."/>
            <person name="Palaniappan K."/>
            <person name="Land M."/>
            <person name="Hauser L."/>
            <person name="Chang Y.J."/>
            <person name="Jeffries C.D."/>
            <person name="Detter J.C."/>
            <person name="Brambilla E."/>
            <person name="Kannan K.P."/>
            <person name="Djao O.D."/>
            <person name="Rohde M."/>
            <person name="Pukall R."/>
            <person name="Spring S."/>
            <person name="Goker M."/>
            <person name="Sikorski J."/>
            <person name="Woyke T."/>
            <person name="Bristow J."/>
            <person name="Eisen J.A."/>
            <person name="Markowitz V."/>
            <person name="Hugenholtz P."/>
            <person name="Kyrpides N.C."/>
            <person name="Klenk H.P."/>
        </authorList>
    </citation>
    <scope>NUCLEOTIDE SEQUENCE [LARGE SCALE GENOMIC DNA]</scope>
    <source>
        <strain evidence="2">ATCC 33891 / DSM 2032 / 1pr3</strain>
    </source>
</reference>
<dbReference type="Proteomes" id="UP000006365">
    <property type="component" value="Chromosome"/>
</dbReference>
<organism evidence="1 2">
    <name type="scientific">Desulfobulbus propionicus (strain ATCC 33891 / DSM 2032 / VKM B-1956 / 1pr3)</name>
    <dbReference type="NCBI Taxonomy" id="577650"/>
    <lineage>
        <taxon>Bacteria</taxon>
        <taxon>Pseudomonadati</taxon>
        <taxon>Thermodesulfobacteriota</taxon>
        <taxon>Desulfobulbia</taxon>
        <taxon>Desulfobulbales</taxon>
        <taxon>Desulfobulbaceae</taxon>
        <taxon>Desulfobulbus</taxon>
    </lineage>
</organism>
<dbReference type="EMBL" id="CP002364">
    <property type="protein sequence ID" value="ADW16340.1"/>
    <property type="molecule type" value="Genomic_DNA"/>
</dbReference>
<sequence length="90" mass="10099">MAADANWTTICPHCGAASEDDAICRACGKLLDESQPIRPFSARRVIDKVVASWSSHPTPLGGHPFPFIEEEPEVCPSWRMYQGNIYHWDK</sequence>